<dbReference type="Gene3D" id="2.130.10.10">
    <property type="entry name" value="YVTN repeat-like/Quinoprotein amine dehydrogenase"/>
    <property type="match status" value="1"/>
</dbReference>
<keyword evidence="4" id="KW-1185">Reference proteome</keyword>
<feature type="domain" description="Nucleolar protein 10-like second" evidence="1">
    <location>
        <begin position="166"/>
        <end position="214"/>
    </location>
</feature>
<dbReference type="Pfam" id="PF23098">
    <property type="entry name" value="Beta-prop_NOL10_N"/>
    <property type="match status" value="1"/>
</dbReference>
<dbReference type="EMBL" id="JAVRJZ010000797">
    <property type="protein sequence ID" value="KAK2702130.1"/>
    <property type="molecule type" value="Genomic_DNA"/>
</dbReference>
<dbReference type="Pfam" id="PF23097">
    <property type="entry name" value="NOL10_2nd"/>
    <property type="match status" value="1"/>
</dbReference>
<evidence type="ECO:0008006" key="5">
    <source>
        <dbReference type="Google" id="ProtNLM"/>
    </source>
</evidence>
<proteinExistence type="predicted"/>
<evidence type="ECO:0000313" key="3">
    <source>
        <dbReference type="EMBL" id="KAK2702130.1"/>
    </source>
</evidence>
<dbReference type="PANTHER" id="PTHR14927:SF0">
    <property type="entry name" value="NUCLEOLAR PROTEIN 10"/>
    <property type="match status" value="1"/>
</dbReference>
<dbReference type="InterPro" id="IPR056550">
    <property type="entry name" value="NOL10_2nd"/>
</dbReference>
<dbReference type="GO" id="GO:0000462">
    <property type="term" value="P:maturation of SSU-rRNA from tricistronic rRNA transcript (SSU-rRNA, 5.8S rRNA, LSU-rRNA)"/>
    <property type="evidence" value="ECO:0007669"/>
    <property type="project" value="TreeGrafter"/>
</dbReference>
<feature type="domain" description="Nucleolar protein 10-like N-terminal" evidence="2">
    <location>
        <begin position="33"/>
        <end position="164"/>
    </location>
</feature>
<dbReference type="PANTHER" id="PTHR14927">
    <property type="entry name" value="NUCLEOLAR PROTEIN 10"/>
    <property type="match status" value="1"/>
</dbReference>
<evidence type="ECO:0000259" key="2">
    <source>
        <dbReference type="Pfam" id="PF23098"/>
    </source>
</evidence>
<comment type="caution">
    <text evidence="3">The sequence shown here is derived from an EMBL/GenBank/DDBJ whole genome shotgun (WGS) entry which is preliminary data.</text>
</comment>
<gene>
    <name evidence="3" type="ORF">QYM36_019260</name>
</gene>
<dbReference type="InterPro" id="IPR040382">
    <property type="entry name" value="NOL10/Enp2"/>
</dbReference>
<dbReference type="InterPro" id="IPR056551">
    <property type="entry name" value="Beta-prop_NOL10_N"/>
</dbReference>
<name>A0AA88H1G0_ARTSF</name>
<dbReference type="AlphaFoldDB" id="A0AA88H1G0"/>
<dbReference type="InterPro" id="IPR036322">
    <property type="entry name" value="WD40_repeat_dom_sf"/>
</dbReference>
<dbReference type="Proteomes" id="UP001187531">
    <property type="component" value="Unassembled WGS sequence"/>
</dbReference>
<reference evidence="3" key="1">
    <citation type="submission" date="2023-07" db="EMBL/GenBank/DDBJ databases">
        <title>Chromosome-level genome assembly of Artemia franciscana.</title>
        <authorList>
            <person name="Jo E."/>
        </authorList>
    </citation>
    <scope>NUCLEOTIDE SEQUENCE</scope>
    <source>
        <tissue evidence="3">Whole body</tissue>
    </source>
</reference>
<sequence>MDYRVMFAIIQHPLHKLKITSLPAVTSLKFKDSMVMGVGTSNGQMLQYNIRSDKPFTLKHHQYGKEIKKMAFHPYQGHYLVVSMDSRVLRYWDKDTGKPFCSIEAKADFNDFCLVPDTCMMFLAKKDMKMLENHQKFFDSLGLAPSWCSFLDNLTKELEKTNVTSVYDDYKFVTAKDLDEPGLSQLIGNEMLRAYMHGYFMDLTLYKKTKSLVDPFSIERFKKKKIGEKIDEERANRVQVREFFNFTRCRLLNPVVSRLDKQREKKLRKELITEENELPIGSMSFFAALHFFLLDAGFADTFAYTVKQSEDLQCA</sequence>
<dbReference type="GO" id="GO:0030686">
    <property type="term" value="C:90S preribosome"/>
    <property type="evidence" value="ECO:0007669"/>
    <property type="project" value="TreeGrafter"/>
</dbReference>
<evidence type="ECO:0000259" key="1">
    <source>
        <dbReference type="Pfam" id="PF23097"/>
    </source>
</evidence>
<dbReference type="GO" id="GO:0032040">
    <property type="term" value="C:small-subunit processome"/>
    <property type="evidence" value="ECO:0007669"/>
    <property type="project" value="TreeGrafter"/>
</dbReference>
<dbReference type="InterPro" id="IPR015943">
    <property type="entry name" value="WD40/YVTN_repeat-like_dom_sf"/>
</dbReference>
<protein>
    <recommendedName>
        <fullName evidence="5">Nucleolar protein 10</fullName>
    </recommendedName>
</protein>
<dbReference type="SUPFAM" id="SSF50978">
    <property type="entry name" value="WD40 repeat-like"/>
    <property type="match status" value="1"/>
</dbReference>
<accession>A0AA88H1G0</accession>
<evidence type="ECO:0000313" key="4">
    <source>
        <dbReference type="Proteomes" id="UP001187531"/>
    </source>
</evidence>
<organism evidence="3 4">
    <name type="scientific">Artemia franciscana</name>
    <name type="common">Brine shrimp</name>
    <name type="synonym">Artemia sanfranciscana</name>
    <dbReference type="NCBI Taxonomy" id="6661"/>
    <lineage>
        <taxon>Eukaryota</taxon>
        <taxon>Metazoa</taxon>
        <taxon>Ecdysozoa</taxon>
        <taxon>Arthropoda</taxon>
        <taxon>Crustacea</taxon>
        <taxon>Branchiopoda</taxon>
        <taxon>Anostraca</taxon>
        <taxon>Artemiidae</taxon>
        <taxon>Artemia</taxon>
    </lineage>
</organism>